<feature type="domain" description="Retropepsin-like aspartic endopeptidase" evidence="2">
    <location>
        <begin position="107"/>
        <end position="243"/>
    </location>
</feature>
<dbReference type="KEGG" id="vta:A1024"/>
<proteinExistence type="predicted"/>
<dbReference type="SUPFAM" id="SSF50630">
    <property type="entry name" value="Acid proteases"/>
    <property type="match status" value="1"/>
</dbReference>
<dbReference type="PANTHER" id="PTHR38037:SF2">
    <property type="entry name" value="ATP-DEPENDENT ZINC PROTEASE DOMAIN-CONTAINING PROTEIN-RELATED"/>
    <property type="match status" value="1"/>
</dbReference>
<reference evidence="3 4" key="1">
    <citation type="submission" date="2017-10" db="EMBL/GenBank/DDBJ databases">
        <authorList>
            <person name="Banno H."/>
            <person name="Chua N.-H."/>
        </authorList>
    </citation>
    <scope>NUCLEOTIDE SEQUENCE [LARGE SCALE GENOMIC DNA]</scope>
    <source>
        <strain evidence="3">Vibrio tapetis CECT4600</strain>
    </source>
</reference>
<evidence type="ECO:0000313" key="4">
    <source>
        <dbReference type="Proteomes" id="UP000235828"/>
    </source>
</evidence>
<protein>
    <recommendedName>
        <fullName evidence="2">Retropepsin-like aspartic endopeptidase domain-containing protein</fullName>
    </recommendedName>
</protein>
<accession>A0A2N8ZAV6</accession>
<evidence type="ECO:0000256" key="1">
    <source>
        <dbReference type="SAM" id="Coils"/>
    </source>
</evidence>
<name>A0A2N8ZAV6_9VIBR</name>
<dbReference type="InterPro" id="IPR021109">
    <property type="entry name" value="Peptidase_aspartic_dom_sf"/>
</dbReference>
<dbReference type="EMBL" id="LT960611">
    <property type="protein sequence ID" value="SON49003.1"/>
    <property type="molecule type" value="Genomic_DNA"/>
</dbReference>
<dbReference type="InterPro" id="IPR008503">
    <property type="entry name" value="Asp_endopeptidase"/>
</dbReference>
<dbReference type="OrthoDB" id="8546610at2"/>
<dbReference type="PANTHER" id="PTHR38037">
    <property type="entry name" value="ZN_PROTEASE DOMAIN-CONTAINING PROTEIN"/>
    <property type="match status" value="1"/>
</dbReference>
<keyword evidence="4" id="KW-1185">Reference proteome</keyword>
<gene>
    <name evidence="3" type="ORF">VTAP4600_A1024</name>
</gene>
<dbReference type="RefSeq" id="WP_102521743.1">
    <property type="nucleotide sequence ID" value="NZ_LT960611.1"/>
</dbReference>
<dbReference type="PROSITE" id="PS51257">
    <property type="entry name" value="PROKAR_LIPOPROTEIN"/>
    <property type="match status" value="1"/>
</dbReference>
<dbReference type="Proteomes" id="UP000235828">
    <property type="component" value="Chromosome A"/>
</dbReference>
<organism evidence="3 4">
    <name type="scientific">Vibrio tapetis subsp. tapetis</name>
    <dbReference type="NCBI Taxonomy" id="1671868"/>
    <lineage>
        <taxon>Bacteria</taxon>
        <taxon>Pseudomonadati</taxon>
        <taxon>Pseudomonadota</taxon>
        <taxon>Gammaproteobacteria</taxon>
        <taxon>Vibrionales</taxon>
        <taxon>Vibrionaceae</taxon>
        <taxon>Vibrio</taxon>
    </lineage>
</organism>
<evidence type="ECO:0000259" key="2">
    <source>
        <dbReference type="Pfam" id="PF05618"/>
    </source>
</evidence>
<keyword evidence="1" id="KW-0175">Coiled coil</keyword>
<evidence type="ECO:0000313" key="3">
    <source>
        <dbReference type="EMBL" id="SON49003.1"/>
    </source>
</evidence>
<feature type="coiled-coil region" evidence="1">
    <location>
        <begin position="51"/>
        <end position="78"/>
    </location>
</feature>
<dbReference type="AlphaFoldDB" id="A0A2N8ZAV6"/>
<dbReference type="Pfam" id="PF05618">
    <property type="entry name" value="Zn_protease"/>
    <property type="match status" value="1"/>
</dbReference>
<dbReference type="Gene3D" id="2.40.70.10">
    <property type="entry name" value="Acid Proteases"/>
    <property type="match status" value="1"/>
</dbReference>
<sequence>MLKKFTAIAIIAALSGCTLIDGEKYSQTTLEAINQSEQNIQTKLDSFPVEIDQQNNKIDALNEELVKLHGEVVHLRKTQAKHFTLITPEKPKVSPAVTSAPPSQPVVLGAIEKVKIDTIKQQFDARVDTGATTSSINAIDIQEFERNGKTWVKFHIKDDSTAADEMHWIESPVVRYVKIRQATNTDGERRIVVELWVQLGDVHEKAQFTLADRSQMSHPILLGREFIQDIALVDVSKQYLQTKTK</sequence>